<proteinExistence type="predicted"/>
<evidence type="ECO:0000313" key="2">
    <source>
        <dbReference type="Proteomes" id="UP001151760"/>
    </source>
</evidence>
<dbReference type="Proteomes" id="UP001151760">
    <property type="component" value="Unassembled WGS sequence"/>
</dbReference>
<accession>A0ABQ5GZ91</accession>
<organism evidence="1 2">
    <name type="scientific">Tanacetum coccineum</name>
    <dbReference type="NCBI Taxonomy" id="301880"/>
    <lineage>
        <taxon>Eukaryota</taxon>
        <taxon>Viridiplantae</taxon>
        <taxon>Streptophyta</taxon>
        <taxon>Embryophyta</taxon>
        <taxon>Tracheophyta</taxon>
        <taxon>Spermatophyta</taxon>
        <taxon>Magnoliopsida</taxon>
        <taxon>eudicotyledons</taxon>
        <taxon>Gunneridae</taxon>
        <taxon>Pentapetalae</taxon>
        <taxon>asterids</taxon>
        <taxon>campanulids</taxon>
        <taxon>Asterales</taxon>
        <taxon>Asteraceae</taxon>
        <taxon>Asteroideae</taxon>
        <taxon>Anthemideae</taxon>
        <taxon>Anthemidinae</taxon>
        <taxon>Tanacetum</taxon>
    </lineage>
</organism>
<protein>
    <submittedName>
        <fullName evidence="1">Uncharacterized protein</fullName>
    </submittedName>
</protein>
<sequence>MSIQEMEDLKQHYLDEMLCLSNDLQIKDYRNEKIDIRFRRDCEDMIDELKSKFNGMSIEINKKKELQRLEQVPNLSTYPSQHFKSFCYDDDDDYDYKERSIPLRDIISELPPSITITPVLPTLEPEDSLIMGNEELSTIPKKESDEVIKSSVEDFVPIPSEFEDTSRSDSECILPSCDDFSPINIYEEKFVTFSNPLFDSNDDFTSSDDESLSDEDVPEDNFKIYSNPLFEFDDKYISSDVNPLFNEVLEDIECKDSNDSNLDESTLLVTPLSDSNEDEFFTPGDDIELLLHHDSSTPKISVVSILEGFTNEPPLEENDDLFDLKSKTNEWKKLLYDALIDDLMTKDKIFDPGGDIDEIDAFLDVDISTDIEDGYHGSKGDILYVESFLSNDTILSLPPEVFLDHDPRSLSDINDLKIMVKVFDPGIHEKFVSPTYVSLTFEDRHYLSFTYVIRIFLPYFTYPMVSPFLLSSGSEDIIFDPGISAFHFSSLKPVAYEFPMEVCSSTCFIPNITMIWGESS</sequence>
<evidence type="ECO:0000313" key="1">
    <source>
        <dbReference type="EMBL" id="GJT80829.1"/>
    </source>
</evidence>
<dbReference type="EMBL" id="BQNB010019028">
    <property type="protein sequence ID" value="GJT80829.1"/>
    <property type="molecule type" value="Genomic_DNA"/>
</dbReference>
<name>A0ABQ5GZ91_9ASTR</name>
<gene>
    <name evidence="1" type="ORF">Tco_1055171</name>
</gene>
<keyword evidence="2" id="KW-1185">Reference proteome</keyword>
<comment type="caution">
    <text evidence="1">The sequence shown here is derived from an EMBL/GenBank/DDBJ whole genome shotgun (WGS) entry which is preliminary data.</text>
</comment>
<reference evidence="1" key="2">
    <citation type="submission" date="2022-01" db="EMBL/GenBank/DDBJ databases">
        <authorList>
            <person name="Yamashiro T."/>
            <person name="Shiraishi A."/>
            <person name="Satake H."/>
            <person name="Nakayama K."/>
        </authorList>
    </citation>
    <scope>NUCLEOTIDE SEQUENCE</scope>
</reference>
<reference evidence="1" key="1">
    <citation type="journal article" date="2022" name="Int. J. Mol. Sci.">
        <title>Draft Genome of Tanacetum Coccineum: Genomic Comparison of Closely Related Tanacetum-Family Plants.</title>
        <authorList>
            <person name="Yamashiro T."/>
            <person name="Shiraishi A."/>
            <person name="Nakayama K."/>
            <person name="Satake H."/>
        </authorList>
    </citation>
    <scope>NUCLEOTIDE SEQUENCE</scope>
</reference>